<evidence type="ECO:0008006" key="4">
    <source>
        <dbReference type="Google" id="ProtNLM"/>
    </source>
</evidence>
<proteinExistence type="predicted"/>
<feature type="compositionally biased region" description="Basic and acidic residues" evidence="1">
    <location>
        <begin position="39"/>
        <end position="57"/>
    </location>
</feature>
<dbReference type="Proteomes" id="UP001381174">
    <property type="component" value="Unassembled WGS sequence"/>
</dbReference>
<evidence type="ECO:0000313" key="3">
    <source>
        <dbReference type="Proteomes" id="UP001381174"/>
    </source>
</evidence>
<name>A0ABU8JDN7_9GAMM</name>
<reference evidence="2 3" key="1">
    <citation type="journal article" date="2014" name="Int. J. Syst. Evol. Microbiol.">
        <title>Fulvimonas yonginensis sp. nov., isolated from greenhouse soil, and emended description of the genus Fulvimonas.</title>
        <authorList>
            <person name="Ahn J.H."/>
            <person name="Kim S.J."/>
            <person name="Weon H.Y."/>
            <person name="Hong S.B."/>
            <person name="Seok S.J."/>
            <person name="Kwon S.W."/>
        </authorList>
    </citation>
    <scope>NUCLEOTIDE SEQUENCE [LARGE SCALE GENOMIC DNA]</scope>
    <source>
        <strain evidence="2 3">KACC 16952</strain>
    </source>
</reference>
<feature type="compositionally biased region" description="Basic and acidic residues" evidence="1">
    <location>
        <begin position="1"/>
        <end position="21"/>
    </location>
</feature>
<sequence>MAETSKPPHDTDARRGLDRDYTGQATNAMDEKVEDEVDQETHRLQREYDADAPKNRH</sequence>
<evidence type="ECO:0000313" key="2">
    <source>
        <dbReference type="EMBL" id="MEI7037660.1"/>
    </source>
</evidence>
<dbReference type="EMBL" id="JBBBNY010000010">
    <property type="protein sequence ID" value="MEI7037660.1"/>
    <property type="molecule type" value="Genomic_DNA"/>
</dbReference>
<feature type="region of interest" description="Disordered" evidence="1">
    <location>
        <begin position="1"/>
        <end position="57"/>
    </location>
</feature>
<dbReference type="RefSeq" id="WP_336808298.1">
    <property type="nucleotide sequence ID" value="NZ_JBBBNY010000010.1"/>
</dbReference>
<accession>A0ABU8JDN7</accession>
<organism evidence="2 3">
    <name type="scientific">Fulvimonas yonginensis</name>
    <dbReference type="NCBI Taxonomy" id="1495200"/>
    <lineage>
        <taxon>Bacteria</taxon>
        <taxon>Pseudomonadati</taxon>
        <taxon>Pseudomonadota</taxon>
        <taxon>Gammaproteobacteria</taxon>
        <taxon>Lysobacterales</taxon>
        <taxon>Rhodanobacteraceae</taxon>
        <taxon>Fulvimonas</taxon>
    </lineage>
</organism>
<gene>
    <name evidence="2" type="ORF">WAT24_12900</name>
</gene>
<comment type="caution">
    <text evidence="2">The sequence shown here is derived from an EMBL/GenBank/DDBJ whole genome shotgun (WGS) entry which is preliminary data.</text>
</comment>
<evidence type="ECO:0000256" key="1">
    <source>
        <dbReference type="SAM" id="MobiDB-lite"/>
    </source>
</evidence>
<protein>
    <recommendedName>
        <fullName evidence="4">YfhD family protein</fullName>
    </recommendedName>
</protein>
<keyword evidence="3" id="KW-1185">Reference proteome</keyword>